<gene>
    <name evidence="1" type="ORF">K7X08_020920</name>
</gene>
<reference evidence="2" key="1">
    <citation type="journal article" date="2023" name="Proc. Natl. Acad. Sci. U.S.A.">
        <title>Genomic and structural basis for evolution of tropane alkaloid biosynthesis.</title>
        <authorList>
            <person name="Wanga Y.-J."/>
            <person name="Taina T."/>
            <person name="Yua J.-Y."/>
            <person name="Lia J."/>
            <person name="Xua B."/>
            <person name="Chenc J."/>
            <person name="D'Auriad J.C."/>
            <person name="Huanga J.-P."/>
            <person name="Huanga S.-X."/>
        </authorList>
    </citation>
    <scope>NUCLEOTIDE SEQUENCE [LARGE SCALE GENOMIC DNA]</scope>
    <source>
        <strain evidence="2">cv. KIB-2019</strain>
    </source>
</reference>
<dbReference type="Proteomes" id="UP001152561">
    <property type="component" value="Unassembled WGS sequence"/>
</dbReference>
<keyword evidence="2" id="KW-1185">Reference proteome</keyword>
<evidence type="ECO:0000313" key="2">
    <source>
        <dbReference type="Proteomes" id="UP001152561"/>
    </source>
</evidence>
<proteinExistence type="predicted"/>
<organism evidence="1 2">
    <name type="scientific">Anisodus acutangulus</name>
    <dbReference type="NCBI Taxonomy" id="402998"/>
    <lineage>
        <taxon>Eukaryota</taxon>
        <taxon>Viridiplantae</taxon>
        <taxon>Streptophyta</taxon>
        <taxon>Embryophyta</taxon>
        <taxon>Tracheophyta</taxon>
        <taxon>Spermatophyta</taxon>
        <taxon>Magnoliopsida</taxon>
        <taxon>eudicotyledons</taxon>
        <taxon>Gunneridae</taxon>
        <taxon>Pentapetalae</taxon>
        <taxon>asterids</taxon>
        <taxon>lamiids</taxon>
        <taxon>Solanales</taxon>
        <taxon>Solanaceae</taxon>
        <taxon>Solanoideae</taxon>
        <taxon>Hyoscyameae</taxon>
        <taxon>Anisodus</taxon>
    </lineage>
</organism>
<sequence>MSFTFFFPTDCSYRRQWLCWLCKAICKAAVSEGIEVISLSRLMGGSSHLDDRQVHFFIIPLRDVFYANWDEVLAGLSMLLKIMVSSFRFVYMKKSVKYGTALMCLRTTLRAGIPTSQGKEKQKFVPNSLTQFRFLKLLSTVAPCVVLRPAFIYGKRKINGFEIPLDLIGEPLEKLLRARESFTKPLNSLPASDLVLAPPVSVDDVDCFGIFTFDQIKAAAAKGAKV</sequence>
<comment type="caution">
    <text evidence="1">The sequence shown here is derived from an EMBL/GenBank/DDBJ whole genome shotgun (WGS) entry which is preliminary data.</text>
</comment>
<dbReference type="AlphaFoldDB" id="A0A9Q1RMW5"/>
<name>A0A9Q1RMW5_9SOLA</name>
<accession>A0A9Q1RMW5</accession>
<dbReference type="EMBL" id="JAJAGQ010000003">
    <property type="protein sequence ID" value="KAJ8568198.1"/>
    <property type="molecule type" value="Genomic_DNA"/>
</dbReference>
<dbReference type="OrthoDB" id="276721at2759"/>
<evidence type="ECO:0000313" key="1">
    <source>
        <dbReference type="EMBL" id="KAJ8568198.1"/>
    </source>
</evidence>
<protein>
    <submittedName>
        <fullName evidence="1">Uncharacterized protein</fullName>
    </submittedName>
</protein>